<gene>
    <name evidence="2" type="ORF">OCV61_14820</name>
</gene>
<dbReference type="RefSeq" id="WP_158422469.1">
    <property type="nucleotide sequence ID" value="NZ_JAOQJL010000036.1"/>
</dbReference>
<dbReference type="InterPro" id="IPR018657">
    <property type="entry name" value="LarA-like_N"/>
</dbReference>
<name>A0ABT2TWP3_9FIRM</name>
<accession>A0ABT2TWP3</accession>
<dbReference type="EMBL" id="JAOQJL010000036">
    <property type="protein sequence ID" value="MCU6766658.1"/>
    <property type="molecule type" value="Genomic_DNA"/>
</dbReference>
<reference evidence="2 3" key="1">
    <citation type="journal article" date="2021" name="ISME Commun">
        <title>Automated analysis of genomic sequences facilitates high-throughput and comprehensive description of bacteria.</title>
        <authorList>
            <person name="Hitch T.C.A."/>
        </authorList>
    </citation>
    <scope>NUCLEOTIDE SEQUENCE [LARGE SCALE GENOMIC DNA]</scope>
    <source>
        <strain evidence="2 3">Sanger_23</strain>
    </source>
</reference>
<feature type="domain" description="LarA-like N-terminal" evidence="1">
    <location>
        <begin position="30"/>
        <end position="189"/>
    </location>
</feature>
<dbReference type="Proteomes" id="UP001652409">
    <property type="component" value="Unassembled WGS sequence"/>
</dbReference>
<evidence type="ECO:0000313" key="2">
    <source>
        <dbReference type="EMBL" id="MCU6766658.1"/>
    </source>
</evidence>
<keyword evidence="3" id="KW-1185">Reference proteome</keyword>
<proteinExistence type="predicted"/>
<dbReference type="Gene3D" id="3.40.50.11440">
    <property type="match status" value="1"/>
</dbReference>
<organism evidence="2 3">
    <name type="scientific">Blautia ammoniilytica</name>
    <dbReference type="NCBI Taxonomy" id="2981782"/>
    <lineage>
        <taxon>Bacteria</taxon>
        <taxon>Bacillati</taxon>
        <taxon>Bacillota</taxon>
        <taxon>Clostridia</taxon>
        <taxon>Lachnospirales</taxon>
        <taxon>Lachnospiraceae</taxon>
        <taxon>Blautia</taxon>
    </lineage>
</organism>
<protein>
    <submittedName>
        <fullName evidence="2">Nickel-dependent lactate racemase</fullName>
    </submittedName>
</protein>
<dbReference type="Pfam" id="PF09861">
    <property type="entry name" value="Lar_N"/>
    <property type="match status" value="1"/>
</dbReference>
<evidence type="ECO:0000313" key="3">
    <source>
        <dbReference type="Proteomes" id="UP001652409"/>
    </source>
</evidence>
<evidence type="ECO:0000259" key="1">
    <source>
        <dbReference type="Pfam" id="PF09861"/>
    </source>
</evidence>
<comment type="caution">
    <text evidence="2">The sequence shown here is derived from an EMBL/GenBank/DDBJ whole genome shotgun (WGS) entry which is preliminary data.</text>
</comment>
<sequence>MGETSKLAMDVELPKMYRVKQLLSCEYLSEAQIVFRIREEMDRPEIKGRIKPGMKIAVTCGSRGVANIPLIIKTIVAELKGYGADPFVVPAMGSHGGATAEGQKKILEGYGVTEEYVGCVIRSSMEVTRIGTVKGSPVYIDRNAAQADGIVVAGRIKPHTGFRGKYESGLMKMMVIGLGKQKGAQVCHEDGFGVMAENIEARGREILKKAPILCGIGIVENAKDQTMLIAGMTPSEILEKEPEYLETARKQLPSLPVEAADVLVVEQIGKDISGDGMDPNITGTYCSKYAGDGGLHAERVVILDLTEESKGCAIGMGMADFTTESFYKKINLEESYPNAITSKMIVQAKIPMILKNDREAIQIALRTCLGIEKRWPRIIRIKDTLHIEEFWVSEALVEELKDNSRIRILEGPVDLEFDQAGRLK</sequence>